<dbReference type="HOGENOM" id="CLU_026126_0_3_1"/>
<organism evidence="2 3">
    <name type="scientific">Serendipita vermifera MAFF 305830</name>
    <dbReference type="NCBI Taxonomy" id="933852"/>
    <lineage>
        <taxon>Eukaryota</taxon>
        <taxon>Fungi</taxon>
        <taxon>Dikarya</taxon>
        <taxon>Basidiomycota</taxon>
        <taxon>Agaricomycotina</taxon>
        <taxon>Agaricomycetes</taxon>
        <taxon>Sebacinales</taxon>
        <taxon>Serendipitaceae</taxon>
        <taxon>Serendipita</taxon>
    </lineage>
</organism>
<dbReference type="PANTHER" id="PTHR45694:SF5">
    <property type="entry name" value="GLUTAREDOXIN 2"/>
    <property type="match status" value="1"/>
</dbReference>
<evidence type="ECO:0000313" key="2">
    <source>
        <dbReference type="EMBL" id="KIM22991.1"/>
    </source>
</evidence>
<dbReference type="InterPro" id="IPR014025">
    <property type="entry name" value="Glutaredoxin_subgr"/>
</dbReference>
<reference evidence="2 3" key="1">
    <citation type="submission" date="2014-04" db="EMBL/GenBank/DDBJ databases">
        <authorList>
            <consortium name="DOE Joint Genome Institute"/>
            <person name="Kuo A."/>
            <person name="Zuccaro A."/>
            <person name="Kohler A."/>
            <person name="Nagy L.G."/>
            <person name="Floudas D."/>
            <person name="Copeland A."/>
            <person name="Barry K.W."/>
            <person name="Cichocki N."/>
            <person name="Veneault-Fourrey C."/>
            <person name="LaButti K."/>
            <person name="Lindquist E.A."/>
            <person name="Lipzen A."/>
            <person name="Lundell T."/>
            <person name="Morin E."/>
            <person name="Murat C."/>
            <person name="Sun H."/>
            <person name="Tunlid A."/>
            <person name="Henrissat B."/>
            <person name="Grigoriev I.V."/>
            <person name="Hibbett D.S."/>
            <person name="Martin F."/>
            <person name="Nordberg H.P."/>
            <person name="Cantor M.N."/>
            <person name="Hua S.X."/>
        </authorList>
    </citation>
    <scope>NUCLEOTIDE SEQUENCE [LARGE SCALE GENOMIC DNA]</scope>
    <source>
        <strain evidence="2 3">MAFF 305830</strain>
    </source>
</reference>
<dbReference type="GO" id="GO:0015038">
    <property type="term" value="F:glutathione disulfide oxidoreductase activity"/>
    <property type="evidence" value="ECO:0007669"/>
    <property type="project" value="TreeGrafter"/>
</dbReference>
<proteinExistence type="predicted"/>
<keyword evidence="3" id="KW-1185">Reference proteome</keyword>
<dbReference type="STRING" id="933852.A0A0C3AUP9"/>
<dbReference type="GO" id="GO:0000324">
    <property type="term" value="C:fungal-type vacuole"/>
    <property type="evidence" value="ECO:0007669"/>
    <property type="project" value="TreeGrafter"/>
</dbReference>
<accession>A0A0C3AUP9</accession>
<dbReference type="Gene3D" id="3.40.30.10">
    <property type="entry name" value="Glutaredoxin"/>
    <property type="match status" value="1"/>
</dbReference>
<name>A0A0C3AUP9_SERVB</name>
<dbReference type="Pfam" id="PF00462">
    <property type="entry name" value="Glutaredoxin"/>
    <property type="match status" value="1"/>
</dbReference>
<dbReference type="InterPro" id="IPR002109">
    <property type="entry name" value="Glutaredoxin"/>
</dbReference>
<dbReference type="GO" id="GO:0005796">
    <property type="term" value="C:Golgi lumen"/>
    <property type="evidence" value="ECO:0007669"/>
    <property type="project" value="TreeGrafter"/>
</dbReference>
<sequence>MRRKRFIVTLLTFAGSLLLLSYYRPGALFGWMGEDNTAVPFDEFQGMLYYLTKSDDLLPAQMDGSEAQNPDVWSGGVHWTPAQWEARLAIMRRENPVIVFSKTYCPFSKKAKAILAEYSLKKKPKFIEADVRPDGPKIKALLSRLTGQATFPNVVVGGKVIGGADRTTVLHESGSLKKRLQKAGAL</sequence>
<evidence type="ECO:0000313" key="3">
    <source>
        <dbReference type="Proteomes" id="UP000054097"/>
    </source>
</evidence>
<dbReference type="GO" id="GO:0005801">
    <property type="term" value="C:cis-Golgi network"/>
    <property type="evidence" value="ECO:0007669"/>
    <property type="project" value="TreeGrafter"/>
</dbReference>
<dbReference type="PANTHER" id="PTHR45694">
    <property type="entry name" value="GLUTAREDOXIN 2"/>
    <property type="match status" value="1"/>
</dbReference>
<dbReference type="PROSITE" id="PS51354">
    <property type="entry name" value="GLUTAREDOXIN_2"/>
    <property type="match status" value="1"/>
</dbReference>
<reference evidence="3" key="2">
    <citation type="submission" date="2015-01" db="EMBL/GenBank/DDBJ databases">
        <title>Evolutionary Origins and Diversification of the Mycorrhizal Mutualists.</title>
        <authorList>
            <consortium name="DOE Joint Genome Institute"/>
            <consortium name="Mycorrhizal Genomics Consortium"/>
            <person name="Kohler A."/>
            <person name="Kuo A."/>
            <person name="Nagy L.G."/>
            <person name="Floudas D."/>
            <person name="Copeland A."/>
            <person name="Barry K.W."/>
            <person name="Cichocki N."/>
            <person name="Veneault-Fourrey C."/>
            <person name="LaButti K."/>
            <person name="Lindquist E.A."/>
            <person name="Lipzen A."/>
            <person name="Lundell T."/>
            <person name="Morin E."/>
            <person name="Murat C."/>
            <person name="Riley R."/>
            <person name="Ohm R."/>
            <person name="Sun H."/>
            <person name="Tunlid A."/>
            <person name="Henrissat B."/>
            <person name="Grigoriev I.V."/>
            <person name="Hibbett D.S."/>
            <person name="Martin F."/>
        </authorList>
    </citation>
    <scope>NUCLEOTIDE SEQUENCE [LARGE SCALE GENOMIC DNA]</scope>
    <source>
        <strain evidence="3">MAFF 305830</strain>
    </source>
</reference>
<dbReference type="InterPro" id="IPR036249">
    <property type="entry name" value="Thioredoxin-like_sf"/>
</dbReference>
<feature type="domain" description="Glutaredoxin" evidence="1">
    <location>
        <begin position="97"/>
        <end position="161"/>
    </location>
</feature>
<dbReference type="EMBL" id="KN824344">
    <property type="protein sequence ID" value="KIM22991.1"/>
    <property type="molecule type" value="Genomic_DNA"/>
</dbReference>
<evidence type="ECO:0000259" key="1">
    <source>
        <dbReference type="Pfam" id="PF00462"/>
    </source>
</evidence>
<protein>
    <recommendedName>
        <fullName evidence="1">Glutaredoxin domain-containing protein</fullName>
    </recommendedName>
</protein>
<dbReference type="OrthoDB" id="423313at2759"/>
<dbReference type="Proteomes" id="UP000054097">
    <property type="component" value="Unassembled WGS sequence"/>
</dbReference>
<dbReference type="AlphaFoldDB" id="A0A0C3AUP9"/>
<dbReference type="PRINTS" id="PR00160">
    <property type="entry name" value="GLUTAREDOXIN"/>
</dbReference>
<dbReference type="SUPFAM" id="SSF52833">
    <property type="entry name" value="Thioredoxin-like"/>
    <property type="match status" value="1"/>
</dbReference>
<dbReference type="GO" id="GO:0034599">
    <property type="term" value="P:cellular response to oxidative stress"/>
    <property type="evidence" value="ECO:0007669"/>
    <property type="project" value="TreeGrafter"/>
</dbReference>
<gene>
    <name evidence="2" type="ORF">M408DRAFT_28231</name>
</gene>